<keyword evidence="2" id="KW-0378">Hydrolase</keyword>
<evidence type="ECO:0000259" key="4">
    <source>
        <dbReference type="Pfam" id="PF00884"/>
    </source>
</evidence>
<feature type="domain" description="Sulfatase N-terminal" evidence="4">
    <location>
        <begin position="32"/>
        <end position="406"/>
    </location>
</feature>
<reference evidence="5 6" key="1">
    <citation type="submission" date="2019-06" db="EMBL/GenBank/DDBJ databases">
        <title>Complete genome sequence of Bacteroides uniformis NBRC 113350.</title>
        <authorList>
            <person name="Miura T."/>
            <person name="Furukawa M."/>
            <person name="Shimamura M."/>
            <person name="Ohyama Y."/>
            <person name="Yamazoe A."/>
            <person name="Kawasaki H."/>
        </authorList>
    </citation>
    <scope>NUCLEOTIDE SEQUENCE [LARGE SCALE GENOMIC DNA]</scope>
    <source>
        <strain evidence="5 6">NBRC 113350</strain>
        <plasmid evidence="6">pbun1 dna</plasmid>
    </source>
</reference>
<dbReference type="PROSITE" id="PS00149">
    <property type="entry name" value="SULFATASE_2"/>
    <property type="match status" value="1"/>
</dbReference>
<dbReference type="InterPro" id="IPR017850">
    <property type="entry name" value="Alkaline_phosphatase_core_sf"/>
</dbReference>
<dbReference type="KEGG" id="bun:Bun01g_38620"/>
<keyword evidence="5" id="KW-0614">Plasmid</keyword>
<name>A0A4Y1VM83_BACUN</name>
<dbReference type="Pfam" id="PF00884">
    <property type="entry name" value="Sulfatase"/>
    <property type="match status" value="1"/>
</dbReference>
<dbReference type="Proteomes" id="UP000320533">
    <property type="component" value="Plasmid pBUN1"/>
</dbReference>
<geneLocation type="plasmid" evidence="6">
    <name>pbun1 dna</name>
</geneLocation>
<dbReference type="Gene3D" id="3.40.720.10">
    <property type="entry name" value="Alkaline Phosphatase, subunit A"/>
    <property type="match status" value="1"/>
</dbReference>
<dbReference type="SUPFAM" id="SSF53649">
    <property type="entry name" value="Alkaline phosphatase-like"/>
    <property type="match status" value="1"/>
</dbReference>
<dbReference type="PANTHER" id="PTHR43751:SF6">
    <property type="entry name" value="N-ACETYLGALACTOSAMINE-6-O-SULFATASE"/>
    <property type="match status" value="1"/>
</dbReference>
<organism evidence="5 6">
    <name type="scientific">Bacteroides uniformis</name>
    <dbReference type="NCBI Taxonomy" id="820"/>
    <lineage>
        <taxon>Bacteria</taxon>
        <taxon>Pseudomonadati</taxon>
        <taxon>Bacteroidota</taxon>
        <taxon>Bacteroidia</taxon>
        <taxon>Bacteroidales</taxon>
        <taxon>Bacteroidaceae</taxon>
        <taxon>Bacteroides</taxon>
    </lineage>
</organism>
<gene>
    <name evidence="5" type="ORF">Bun01g_38620</name>
</gene>
<feature type="modified residue" description="3-oxoalanine (Ser)" evidence="3">
    <location>
        <position position="80"/>
    </location>
</feature>
<dbReference type="PANTHER" id="PTHR43751">
    <property type="entry name" value="SULFATASE"/>
    <property type="match status" value="1"/>
</dbReference>
<accession>A0A4Y1VM83</accession>
<evidence type="ECO:0000256" key="3">
    <source>
        <dbReference type="PIRSR" id="PIRSR600917-52"/>
    </source>
</evidence>
<protein>
    <submittedName>
        <fullName evidence="5">Arylsulfatase</fullName>
    </submittedName>
</protein>
<sequence>MRTDLFFYPAIAAAVLSSCGGKKDAAEVNKKPNVLFIYADDIGYGDLSCYGGKSIITPNVEKLASEGIMFTNAHCGASTSTPSRYGMLTGEYPWRKKGTGIAAGDAAMIIKPNIYTMADMFVDAGYSTGVIGKWHLGLGDKAGQQDWNGLVSPNPSDIGFEFSHIMAATADRVPCIWIENGRALGLSPDDPVEVSYTKNFPGEPTGKDNPELLRLHPSHGHDMSIVNGISRIGYMRGGKSALWRDQDIQDSIIANAVRFIEEKSASDKPWFLYLATNDIHVPRDPHERFVGKSGHGLRGDALLSFDWGVGEVMKTLERLGIDENTIVVLSSDNGPVIDDGYKDQAVELLGDHKPAGDLRGGKYSNYEAGTRVPCILRWKNHVKPGVNDLLMSQLDWFASFAAMTGVTLPDGAAPDSENLLDAWLGKSEKGKEYFVTQNIQNFLGITDGEWKFIPRNNAPALNVQTNTELGNSPKDQLFKLNGDRSESVNVIDKNPEVAAKLKKELERIVDNRYLQNMN</sequence>
<dbReference type="PROSITE" id="PS00523">
    <property type="entry name" value="SULFATASE_1"/>
    <property type="match status" value="1"/>
</dbReference>
<dbReference type="PROSITE" id="PS51257">
    <property type="entry name" value="PROKAR_LIPOPROTEIN"/>
    <property type="match status" value="1"/>
</dbReference>
<dbReference type="Gene3D" id="3.30.1120.10">
    <property type="match status" value="1"/>
</dbReference>
<dbReference type="GO" id="GO:0016787">
    <property type="term" value="F:hydrolase activity"/>
    <property type="evidence" value="ECO:0007669"/>
    <property type="project" value="UniProtKB-KW"/>
</dbReference>
<evidence type="ECO:0000313" key="6">
    <source>
        <dbReference type="Proteomes" id="UP000320533"/>
    </source>
</evidence>
<dbReference type="EMBL" id="AP019725">
    <property type="protein sequence ID" value="BBK89492.1"/>
    <property type="molecule type" value="Genomic_DNA"/>
</dbReference>
<evidence type="ECO:0000256" key="2">
    <source>
        <dbReference type="ARBA" id="ARBA00022801"/>
    </source>
</evidence>
<proteinExistence type="inferred from homology"/>
<evidence type="ECO:0000256" key="1">
    <source>
        <dbReference type="ARBA" id="ARBA00008779"/>
    </source>
</evidence>
<dbReference type="InterPro" id="IPR024607">
    <property type="entry name" value="Sulfatase_CS"/>
</dbReference>
<evidence type="ECO:0000313" key="5">
    <source>
        <dbReference type="EMBL" id="BBK89492.1"/>
    </source>
</evidence>
<dbReference type="InterPro" id="IPR000917">
    <property type="entry name" value="Sulfatase_N"/>
</dbReference>
<comment type="similarity">
    <text evidence="1">Belongs to the sulfatase family.</text>
</comment>
<comment type="PTM">
    <text evidence="3">The conversion to 3-oxoalanine (also known as C-formylglycine, FGly), of a serine or cysteine residue in prokaryotes and of a cysteine residue in eukaryotes, is critical for catalytic activity.</text>
</comment>
<dbReference type="InterPro" id="IPR052701">
    <property type="entry name" value="GAG_Ulvan_Degrading_Sulfatases"/>
</dbReference>
<dbReference type="RefSeq" id="WP_141982268.1">
    <property type="nucleotide sequence ID" value="NZ_AP019725.1"/>
</dbReference>
<dbReference type="AlphaFoldDB" id="A0A4Y1VM83"/>